<proteinExistence type="predicted"/>
<evidence type="ECO:0000313" key="2">
    <source>
        <dbReference type="EMBL" id="EAQ03234.1"/>
    </source>
</evidence>
<dbReference type="Pfam" id="PF03372">
    <property type="entry name" value="Exo_endo_phos"/>
    <property type="match status" value="1"/>
</dbReference>
<gene>
    <name evidence="2" type="ORF">OB2597_13858</name>
</gene>
<reference evidence="2 3" key="1">
    <citation type="journal article" date="2010" name="J. Bacteriol.">
        <title>Genome sequences of Oceanicola granulosus HTCC2516(T) and Oceanicola batsensis HTCC2597(TDelta).</title>
        <authorList>
            <person name="Thrash J.C."/>
            <person name="Cho J.C."/>
            <person name="Vergin K.L."/>
            <person name="Giovannoni S.J."/>
        </authorList>
    </citation>
    <scope>NUCLEOTIDE SEQUENCE [LARGE SCALE GENOMIC DNA]</scope>
    <source>
        <strain evidence="3">ATCC BAA-863 / DSM 15984 / KCTC 12145 / HTCC2597</strain>
    </source>
</reference>
<organism evidence="2 3">
    <name type="scientific">Pseudooceanicola batsensis (strain ATCC BAA-863 / DSM 15984 / KCTC 12145 / HTCC2597)</name>
    <name type="common">Oceanicola batsensis</name>
    <dbReference type="NCBI Taxonomy" id="252305"/>
    <lineage>
        <taxon>Bacteria</taxon>
        <taxon>Pseudomonadati</taxon>
        <taxon>Pseudomonadota</taxon>
        <taxon>Alphaproteobacteria</taxon>
        <taxon>Rhodobacterales</taxon>
        <taxon>Paracoccaceae</taxon>
        <taxon>Pseudooceanicola</taxon>
    </lineage>
</organism>
<dbReference type="EMBL" id="AAMO01000005">
    <property type="protein sequence ID" value="EAQ03234.1"/>
    <property type="molecule type" value="Genomic_DNA"/>
</dbReference>
<name>A3TYK0_PSEBH</name>
<dbReference type="RefSeq" id="WP_009806987.1">
    <property type="nucleotide sequence ID" value="NZ_CH724131.1"/>
</dbReference>
<dbReference type="GO" id="GO:0003824">
    <property type="term" value="F:catalytic activity"/>
    <property type="evidence" value="ECO:0007669"/>
    <property type="project" value="InterPro"/>
</dbReference>
<dbReference type="HOGENOM" id="CLU_042670_1_0_5"/>
<dbReference type="InterPro" id="IPR005135">
    <property type="entry name" value="Endo/exonuclease/phosphatase"/>
</dbReference>
<sequence>MLRDIRKGTPRVVKVAARIAELNADILVLGDIDYDHDGAALTALRDAIPDGAARFPHLFAERPNSGIPTGLDLNGDGRAGAPGDAQGYGRFPGQGGLAVLSRWPLTLTADHSSRLWRNVPDSLLIDVQGRLGAAATGADIQRLSTVAHWEVAVHLPRGALTLMVFHAAPPVFDGPEDRNGRRNADELSFWRHRLDGAFGPPPEPPFLVVGTANLDPHGGDGRQEVMRAFLADPRILDPPGLTDRPTVNWPPPGPGALRVDYLLPSSGLSVDAAGVLTADPEASRHHPIWIDLWIGES</sequence>
<comment type="caution">
    <text evidence="2">The sequence shown here is derived from an EMBL/GenBank/DDBJ whole genome shotgun (WGS) entry which is preliminary data.</text>
</comment>
<feature type="domain" description="Endonuclease/exonuclease/phosphatase" evidence="1">
    <location>
        <begin position="9"/>
        <end position="285"/>
    </location>
</feature>
<keyword evidence="3" id="KW-1185">Reference proteome</keyword>
<dbReference type="eggNOG" id="COG3568">
    <property type="taxonomic scope" value="Bacteria"/>
</dbReference>
<dbReference type="InterPro" id="IPR036691">
    <property type="entry name" value="Endo/exonu/phosph_ase_sf"/>
</dbReference>
<dbReference type="AlphaFoldDB" id="A3TYK0"/>
<dbReference type="Proteomes" id="UP000004318">
    <property type="component" value="Unassembled WGS sequence"/>
</dbReference>
<evidence type="ECO:0000313" key="3">
    <source>
        <dbReference type="Proteomes" id="UP000004318"/>
    </source>
</evidence>
<accession>A3TYK0</accession>
<protein>
    <recommendedName>
        <fullName evidence="1">Endonuclease/exonuclease/phosphatase domain-containing protein</fullName>
    </recommendedName>
</protein>
<dbReference type="STRING" id="252305.OB2597_13858"/>
<evidence type="ECO:0000259" key="1">
    <source>
        <dbReference type="Pfam" id="PF03372"/>
    </source>
</evidence>
<dbReference type="Gene3D" id="3.60.10.10">
    <property type="entry name" value="Endonuclease/exonuclease/phosphatase"/>
    <property type="match status" value="1"/>
</dbReference>
<dbReference type="SUPFAM" id="SSF56219">
    <property type="entry name" value="DNase I-like"/>
    <property type="match status" value="1"/>
</dbReference>